<organism evidence="2 3">
    <name type="scientific">Venustampulla echinocandica</name>
    <dbReference type="NCBI Taxonomy" id="2656787"/>
    <lineage>
        <taxon>Eukaryota</taxon>
        <taxon>Fungi</taxon>
        <taxon>Dikarya</taxon>
        <taxon>Ascomycota</taxon>
        <taxon>Pezizomycotina</taxon>
        <taxon>Leotiomycetes</taxon>
        <taxon>Helotiales</taxon>
        <taxon>Pleuroascaceae</taxon>
        <taxon>Venustampulla</taxon>
    </lineage>
</organism>
<evidence type="ECO:0000259" key="1">
    <source>
        <dbReference type="PROSITE" id="PS50097"/>
    </source>
</evidence>
<protein>
    <recommendedName>
        <fullName evidence="1">BTB domain-containing protein</fullName>
    </recommendedName>
</protein>
<dbReference type="InterPro" id="IPR000210">
    <property type="entry name" value="BTB/POZ_dom"/>
</dbReference>
<feature type="domain" description="BTB" evidence="1">
    <location>
        <begin position="110"/>
        <end position="185"/>
    </location>
</feature>
<dbReference type="SMART" id="SM00225">
    <property type="entry name" value="BTB"/>
    <property type="match status" value="1"/>
</dbReference>
<dbReference type="CDD" id="cd18186">
    <property type="entry name" value="BTB_POZ_ZBTB_KLHL-like"/>
    <property type="match status" value="1"/>
</dbReference>
<sequence length="311" mass="34946">MTFDLTTRKELIVGPLRFDTNIHDLSPCCLKSEQLVSPSAYTAYQVQSLALEHARSDMPPGGKNASPVAFGTPTKIQNMMTSVPLKNAETKVKAAAKSHSRLFNHSNSLEFVTILVDEGGQPPYKPQKFVIHKAFACHHSPVFRSAFNSNCIEGETQEYRLTNTTVGTVELLFQWLYSQDLNLTQLEEQKAEIPESGSLVLLWLLADKLLIRRLQNLVIRQIDETIQQFGLLPLHVLHTVWQNTAEGCALRRYLIDAINCRMAHVDFKASAESFPKDMLVELVVAFKKRLPNGATSNWTGNNLSSYYVPED</sequence>
<dbReference type="SUPFAM" id="SSF54695">
    <property type="entry name" value="POZ domain"/>
    <property type="match status" value="1"/>
</dbReference>
<name>A0A370TMZ7_9HELO</name>
<dbReference type="OrthoDB" id="194443at2759"/>
<evidence type="ECO:0000313" key="2">
    <source>
        <dbReference type="EMBL" id="RDL36902.1"/>
    </source>
</evidence>
<keyword evidence="3" id="KW-1185">Reference proteome</keyword>
<dbReference type="PANTHER" id="PTHR47843:SF2">
    <property type="entry name" value="BTB DOMAIN-CONTAINING PROTEIN"/>
    <property type="match status" value="1"/>
</dbReference>
<gene>
    <name evidence="2" type="ORF">BP5553_06254</name>
</gene>
<dbReference type="PROSITE" id="PS50097">
    <property type="entry name" value="BTB"/>
    <property type="match status" value="1"/>
</dbReference>
<dbReference type="PANTHER" id="PTHR47843">
    <property type="entry name" value="BTB DOMAIN-CONTAINING PROTEIN-RELATED"/>
    <property type="match status" value="1"/>
</dbReference>
<dbReference type="Gene3D" id="3.30.710.10">
    <property type="entry name" value="Potassium Channel Kv1.1, Chain A"/>
    <property type="match status" value="1"/>
</dbReference>
<dbReference type="RefSeq" id="XP_031869558.1">
    <property type="nucleotide sequence ID" value="XM_032014877.1"/>
</dbReference>
<dbReference type="InterPro" id="IPR011333">
    <property type="entry name" value="SKP1/BTB/POZ_sf"/>
</dbReference>
<comment type="caution">
    <text evidence="2">The sequence shown here is derived from an EMBL/GenBank/DDBJ whole genome shotgun (WGS) entry which is preliminary data.</text>
</comment>
<accession>A0A370TMZ7</accession>
<reference evidence="2 3" key="1">
    <citation type="journal article" date="2018" name="IMA Fungus">
        <title>IMA Genome-F 9: Draft genome sequence of Annulohypoxylon stygium, Aspergillus mulundensis, Berkeleyomyces basicola (syn. Thielaviopsis basicola), Ceratocystis smalleyi, two Cercospora beticola strains, Coleophoma cylindrospora, Fusarium fracticaudum, Phialophora cf. hyalina, and Morchella septimelata.</title>
        <authorList>
            <person name="Wingfield B.D."/>
            <person name="Bills G.F."/>
            <person name="Dong Y."/>
            <person name="Huang W."/>
            <person name="Nel W.J."/>
            <person name="Swalarsk-Parry B.S."/>
            <person name="Vaghefi N."/>
            <person name="Wilken P.M."/>
            <person name="An Z."/>
            <person name="de Beer Z.W."/>
            <person name="De Vos L."/>
            <person name="Chen L."/>
            <person name="Duong T.A."/>
            <person name="Gao Y."/>
            <person name="Hammerbacher A."/>
            <person name="Kikkert J.R."/>
            <person name="Li Y."/>
            <person name="Li H."/>
            <person name="Li K."/>
            <person name="Li Q."/>
            <person name="Liu X."/>
            <person name="Ma X."/>
            <person name="Naidoo K."/>
            <person name="Pethybridge S.J."/>
            <person name="Sun J."/>
            <person name="Steenkamp E.T."/>
            <person name="van der Nest M.A."/>
            <person name="van Wyk S."/>
            <person name="Wingfield M.J."/>
            <person name="Xiong C."/>
            <person name="Yue Q."/>
            <person name="Zhang X."/>
        </authorList>
    </citation>
    <scope>NUCLEOTIDE SEQUENCE [LARGE SCALE GENOMIC DNA]</scope>
    <source>
        <strain evidence="2 3">BP 5553</strain>
    </source>
</reference>
<evidence type="ECO:0000313" key="3">
    <source>
        <dbReference type="Proteomes" id="UP000254866"/>
    </source>
</evidence>
<dbReference type="GeneID" id="43599103"/>
<dbReference type="Pfam" id="PF00651">
    <property type="entry name" value="BTB"/>
    <property type="match status" value="1"/>
</dbReference>
<dbReference type="AlphaFoldDB" id="A0A370TMZ7"/>
<dbReference type="Proteomes" id="UP000254866">
    <property type="component" value="Unassembled WGS sequence"/>
</dbReference>
<dbReference type="EMBL" id="NPIC01000004">
    <property type="protein sequence ID" value="RDL36902.1"/>
    <property type="molecule type" value="Genomic_DNA"/>
</dbReference>
<proteinExistence type="predicted"/>